<evidence type="ECO:0000313" key="3">
    <source>
        <dbReference type="EMBL" id="OJG19957.1"/>
    </source>
</evidence>
<dbReference type="GO" id="GO:0004252">
    <property type="term" value="F:serine-type endopeptidase activity"/>
    <property type="evidence" value="ECO:0007669"/>
    <property type="project" value="UniProtKB-UniRule"/>
</dbReference>
<dbReference type="GO" id="GO:0006508">
    <property type="term" value="P:proteolysis"/>
    <property type="evidence" value="ECO:0007669"/>
    <property type="project" value="UniProtKB-KW"/>
</dbReference>
<dbReference type="InterPro" id="IPR014721">
    <property type="entry name" value="Ribsml_uS5_D2-typ_fold_subgr"/>
</dbReference>
<keyword evidence="1" id="KW-0645">Protease</keyword>
<keyword evidence="4" id="KW-1185">Reference proteome</keyword>
<comment type="catalytic activity">
    <reaction evidence="1">
        <text>Hydrolysis of proteins in presence of ATP.</text>
        <dbReference type="EC" id="3.4.21.53"/>
    </reaction>
</comment>
<dbReference type="Proteomes" id="UP000181884">
    <property type="component" value="Unassembled WGS sequence"/>
</dbReference>
<dbReference type="STRING" id="214095.RU97_GL000190"/>
<keyword evidence="1" id="KW-0378">Hydrolase</keyword>
<dbReference type="EC" id="3.4.21.53" evidence="1"/>
<dbReference type="NCBIfam" id="NF041438">
    <property type="entry name" value="SepM_fam_S16"/>
    <property type="match status" value="1"/>
</dbReference>
<comment type="caution">
    <text evidence="3">The sequence shown here is derived from an EMBL/GenBank/DDBJ whole genome shotgun (WGS) entry which is preliminary data.</text>
</comment>
<dbReference type="PROSITE" id="PS51786">
    <property type="entry name" value="LON_PROTEOLYTIC"/>
    <property type="match status" value="1"/>
</dbReference>
<dbReference type="InterPro" id="IPR001478">
    <property type="entry name" value="PDZ"/>
</dbReference>
<feature type="domain" description="Lon proteolytic" evidence="2">
    <location>
        <begin position="155"/>
        <end position="274"/>
    </location>
</feature>
<dbReference type="InterPro" id="IPR027065">
    <property type="entry name" value="Lon_Prtase"/>
</dbReference>
<dbReference type="InterPro" id="IPR036034">
    <property type="entry name" value="PDZ_sf"/>
</dbReference>
<proteinExistence type="inferred from homology"/>
<name>A0A1L8RJM0_9ENTE</name>
<protein>
    <recommendedName>
        <fullName evidence="1">endopeptidase La</fullName>
        <ecNumber evidence="1">3.4.21.53</ecNumber>
    </recommendedName>
</protein>
<accession>A0A1L8RJM0</accession>
<sequence>MQAYFNSYEDIVSRQELMGTSTSEEYNQIQRYYMESSQNMAIEQALKLAKKPYEMTYKGVYVMSLQPNSAFNGKLKVGDTVTGVDGQTFKDSASFMEYVKKQKVGQTVTVSYLRDGKTAEASGKLVELAGEKKPGIGISLVDHTEVDSSVPIQVDAGSIGGPSAGLMFTLEIYSQLMNQDLRKGHEIAGTGTMSSDGTVGRIGGIDKKIVTANNEGAEIFFAPDDTITDEMRQAEPGIESNYETAKKTAEKIDSKMKIVPVKTVQDALDYLKNLN</sequence>
<gene>
    <name evidence="3" type="ORF">RU97_GL000190</name>
</gene>
<keyword evidence="1" id="KW-0720">Serine protease</keyword>
<dbReference type="EMBL" id="JXKH01000001">
    <property type="protein sequence ID" value="OJG19957.1"/>
    <property type="molecule type" value="Genomic_DNA"/>
</dbReference>
<reference evidence="3 4" key="1">
    <citation type="submission" date="2014-12" db="EMBL/GenBank/DDBJ databases">
        <title>Draft genome sequences of 29 type strains of Enterococci.</title>
        <authorList>
            <person name="Zhong Z."/>
            <person name="Sun Z."/>
            <person name="Liu W."/>
            <person name="Zhang W."/>
            <person name="Zhang H."/>
        </authorList>
    </citation>
    <scope>NUCLEOTIDE SEQUENCE [LARGE SCALE GENOMIC DNA]</scope>
    <source>
        <strain evidence="3 4">DSM 17029</strain>
    </source>
</reference>
<comment type="similarity">
    <text evidence="1">Belongs to the peptidase S16 family.</text>
</comment>
<dbReference type="GO" id="GO:0005524">
    <property type="term" value="F:ATP binding"/>
    <property type="evidence" value="ECO:0007669"/>
    <property type="project" value="InterPro"/>
</dbReference>
<dbReference type="InterPro" id="IPR008269">
    <property type="entry name" value="Lon_proteolytic"/>
</dbReference>
<dbReference type="GO" id="GO:0030163">
    <property type="term" value="P:protein catabolic process"/>
    <property type="evidence" value="ECO:0007669"/>
    <property type="project" value="InterPro"/>
</dbReference>
<dbReference type="SUPFAM" id="SSF50156">
    <property type="entry name" value="PDZ domain-like"/>
    <property type="match status" value="1"/>
</dbReference>
<organism evidence="3 4">
    <name type="scientific">Enterococcus canis</name>
    <dbReference type="NCBI Taxonomy" id="214095"/>
    <lineage>
        <taxon>Bacteria</taxon>
        <taxon>Bacillati</taxon>
        <taxon>Bacillota</taxon>
        <taxon>Bacilli</taxon>
        <taxon>Lactobacillales</taxon>
        <taxon>Enterococcaceae</taxon>
        <taxon>Enterococcus</taxon>
    </lineage>
</organism>
<feature type="active site" evidence="1">
    <location>
        <position position="163"/>
    </location>
</feature>
<dbReference type="GO" id="GO:0004176">
    <property type="term" value="F:ATP-dependent peptidase activity"/>
    <property type="evidence" value="ECO:0007669"/>
    <property type="project" value="UniProtKB-UniRule"/>
</dbReference>
<dbReference type="AlphaFoldDB" id="A0A1L8RJM0"/>
<evidence type="ECO:0000256" key="1">
    <source>
        <dbReference type="PROSITE-ProRule" id="PRU01122"/>
    </source>
</evidence>
<dbReference type="SUPFAM" id="SSF54211">
    <property type="entry name" value="Ribosomal protein S5 domain 2-like"/>
    <property type="match status" value="1"/>
</dbReference>
<dbReference type="Gene3D" id="3.30.230.10">
    <property type="match status" value="1"/>
</dbReference>
<dbReference type="Pfam" id="PF13180">
    <property type="entry name" value="PDZ_2"/>
    <property type="match status" value="1"/>
</dbReference>
<feature type="active site" evidence="1">
    <location>
        <position position="208"/>
    </location>
</feature>
<dbReference type="InterPro" id="IPR020568">
    <property type="entry name" value="Ribosomal_Su5_D2-typ_SF"/>
</dbReference>
<evidence type="ECO:0000259" key="2">
    <source>
        <dbReference type="PROSITE" id="PS51786"/>
    </source>
</evidence>
<evidence type="ECO:0000313" key="4">
    <source>
        <dbReference type="Proteomes" id="UP000181884"/>
    </source>
</evidence>
<dbReference type="PANTHER" id="PTHR10046">
    <property type="entry name" value="ATP DEPENDENT LON PROTEASE FAMILY MEMBER"/>
    <property type="match status" value="1"/>
</dbReference>
<dbReference type="Pfam" id="PF05362">
    <property type="entry name" value="Lon_C"/>
    <property type="match status" value="1"/>
</dbReference>